<evidence type="ECO:0000313" key="3">
    <source>
        <dbReference type="Proteomes" id="UP000829196"/>
    </source>
</evidence>
<sequence length="203" mass="23594">MVRIRPERFPQETAKKLHVKSVVPFKIVKRINDNAYGVDLPAEFDINPFFNIKDLVAYEDLECNLPNPLQFEPCVTPTCENPSLPPLSNVSKIPIAEKVGKILSDDIISAKDDHHRKNSLYRQFRRLHRRFCAKPAAYRRFVNRRKNWRRKNFTGGFYRRPKFPAGFLRCRPPVNCPLCTGGMTVLTPPVNVPTAHRRSVHRY</sequence>
<protein>
    <recommendedName>
        <fullName evidence="1">Tf2-1-like SH3-like domain-containing protein</fullName>
    </recommendedName>
</protein>
<dbReference type="InterPro" id="IPR056924">
    <property type="entry name" value="SH3_Tf2-1"/>
</dbReference>
<dbReference type="Pfam" id="PF24626">
    <property type="entry name" value="SH3_Tf2-1"/>
    <property type="match status" value="1"/>
</dbReference>
<comment type="caution">
    <text evidence="2">The sequence shown here is derived from an EMBL/GenBank/DDBJ whole genome shotgun (WGS) entry which is preliminary data.</text>
</comment>
<dbReference type="AlphaFoldDB" id="A0A8T3BLE2"/>
<feature type="domain" description="Tf2-1-like SH3-like" evidence="1">
    <location>
        <begin position="1"/>
        <end position="58"/>
    </location>
</feature>
<dbReference type="EMBL" id="JAGYWB010000007">
    <property type="protein sequence ID" value="KAI0516234.1"/>
    <property type="molecule type" value="Genomic_DNA"/>
</dbReference>
<keyword evidence="3" id="KW-1185">Reference proteome</keyword>
<reference evidence="2" key="1">
    <citation type="journal article" date="2022" name="Front. Genet.">
        <title>Chromosome-Scale Assembly of the Dendrobium nobile Genome Provides Insights Into the Molecular Mechanism of the Biosynthesis of the Medicinal Active Ingredient of Dendrobium.</title>
        <authorList>
            <person name="Xu Q."/>
            <person name="Niu S.-C."/>
            <person name="Li K.-L."/>
            <person name="Zheng P.-J."/>
            <person name="Zhang X.-J."/>
            <person name="Jia Y."/>
            <person name="Liu Y."/>
            <person name="Niu Y.-X."/>
            <person name="Yu L.-H."/>
            <person name="Chen D.-F."/>
            <person name="Zhang G.-Q."/>
        </authorList>
    </citation>
    <scope>NUCLEOTIDE SEQUENCE</scope>
    <source>
        <tissue evidence="2">Leaf</tissue>
    </source>
</reference>
<gene>
    <name evidence="2" type="ORF">KFK09_008906</name>
</gene>
<accession>A0A8T3BLE2</accession>
<dbReference type="Proteomes" id="UP000829196">
    <property type="component" value="Unassembled WGS sequence"/>
</dbReference>
<organism evidence="2 3">
    <name type="scientific">Dendrobium nobile</name>
    <name type="common">Orchid</name>
    <dbReference type="NCBI Taxonomy" id="94219"/>
    <lineage>
        <taxon>Eukaryota</taxon>
        <taxon>Viridiplantae</taxon>
        <taxon>Streptophyta</taxon>
        <taxon>Embryophyta</taxon>
        <taxon>Tracheophyta</taxon>
        <taxon>Spermatophyta</taxon>
        <taxon>Magnoliopsida</taxon>
        <taxon>Liliopsida</taxon>
        <taxon>Asparagales</taxon>
        <taxon>Orchidaceae</taxon>
        <taxon>Epidendroideae</taxon>
        <taxon>Malaxideae</taxon>
        <taxon>Dendrobiinae</taxon>
        <taxon>Dendrobium</taxon>
    </lineage>
</organism>
<proteinExistence type="predicted"/>
<evidence type="ECO:0000259" key="1">
    <source>
        <dbReference type="Pfam" id="PF24626"/>
    </source>
</evidence>
<name>A0A8T3BLE2_DENNO</name>
<evidence type="ECO:0000313" key="2">
    <source>
        <dbReference type="EMBL" id="KAI0516234.1"/>
    </source>
</evidence>